<proteinExistence type="predicted"/>
<dbReference type="AlphaFoldDB" id="A0A423TL99"/>
<protein>
    <submittedName>
        <fullName evidence="2">Uncharacterized protein</fullName>
    </submittedName>
</protein>
<reference evidence="2 3" key="2">
    <citation type="submission" date="2019-01" db="EMBL/GenBank/DDBJ databases">
        <title>The decoding of complex shrimp genome reveals the adaptation for benthos swimmer, frequently molting mechanism and breeding impact on genome.</title>
        <authorList>
            <person name="Sun Y."/>
            <person name="Gao Y."/>
            <person name="Yu Y."/>
        </authorList>
    </citation>
    <scope>NUCLEOTIDE SEQUENCE [LARGE SCALE GENOMIC DNA]</scope>
    <source>
        <tissue evidence="2">Muscle</tissue>
    </source>
</reference>
<evidence type="ECO:0000313" key="3">
    <source>
        <dbReference type="Proteomes" id="UP000283509"/>
    </source>
</evidence>
<accession>A0A423TL99</accession>
<name>A0A423TL99_PENVA</name>
<evidence type="ECO:0000256" key="1">
    <source>
        <dbReference type="SAM" id="MobiDB-lite"/>
    </source>
</evidence>
<dbReference type="EMBL" id="QCYY01001546">
    <property type="protein sequence ID" value="ROT77244.1"/>
    <property type="molecule type" value="Genomic_DNA"/>
</dbReference>
<feature type="region of interest" description="Disordered" evidence="1">
    <location>
        <begin position="58"/>
        <end position="83"/>
    </location>
</feature>
<gene>
    <name evidence="2" type="ORF">C7M84_004101</name>
</gene>
<feature type="compositionally biased region" description="Basic and acidic residues" evidence="1">
    <location>
        <begin position="124"/>
        <end position="150"/>
    </location>
</feature>
<feature type="compositionally biased region" description="Basic and acidic residues" evidence="1">
    <location>
        <begin position="160"/>
        <end position="171"/>
    </location>
</feature>
<dbReference type="Proteomes" id="UP000283509">
    <property type="component" value="Unassembled WGS sequence"/>
</dbReference>
<comment type="caution">
    <text evidence="2">The sequence shown here is derived from an EMBL/GenBank/DDBJ whole genome shotgun (WGS) entry which is preliminary data.</text>
</comment>
<feature type="region of interest" description="Disordered" evidence="1">
    <location>
        <begin position="104"/>
        <end position="171"/>
    </location>
</feature>
<dbReference type="OrthoDB" id="10046764at2759"/>
<organism evidence="2 3">
    <name type="scientific">Penaeus vannamei</name>
    <name type="common">Whiteleg shrimp</name>
    <name type="synonym">Litopenaeus vannamei</name>
    <dbReference type="NCBI Taxonomy" id="6689"/>
    <lineage>
        <taxon>Eukaryota</taxon>
        <taxon>Metazoa</taxon>
        <taxon>Ecdysozoa</taxon>
        <taxon>Arthropoda</taxon>
        <taxon>Crustacea</taxon>
        <taxon>Multicrustacea</taxon>
        <taxon>Malacostraca</taxon>
        <taxon>Eumalacostraca</taxon>
        <taxon>Eucarida</taxon>
        <taxon>Decapoda</taxon>
        <taxon>Dendrobranchiata</taxon>
        <taxon>Penaeoidea</taxon>
        <taxon>Penaeidae</taxon>
        <taxon>Penaeus</taxon>
    </lineage>
</organism>
<evidence type="ECO:0000313" key="2">
    <source>
        <dbReference type="EMBL" id="ROT77244.1"/>
    </source>
</evidence>
<sequence>MDPTVKRNLFSFLFASFPDLVPAFRPFEDSVIATARRKNQLRFPRDCLEEQTDPKACNEEVSVDESKQTAQPLNNNDGEHKTSWAKMALASKDYMERLAAELKEKEEQEKIKKMRLNTRPQTKPQEKVLVPRERDGKPLRRDGPPRENRLSGEMGSAKFRPRDSARPKSPK</sequence>
<reference evidence="2 3" key="1">
    <citation type="submission" date="2018-04" db="EMBL/GenBank/DDBJ databases">
        <authorList>
            <person name="Zhang X."/>
            <person name="Yuan J."/>
            <person name="Li F."/>
            <person name="Xiang J."/>
        </authorList>
    </citation>
    <scope>NUCLEOTIDE SEQUENCE [LARGE SCALE GENOMIC DNA]</scope>
    <source>
        <tissue evidence="2">Muscle</tissue>
    </source>
</reference>
<keyword evidence="3" id="KW-1185">Reference proteome</keyword>